<gene>
    <name evidence="1" type="ORF">C0V70_03500</name>
</gene>
<evidence type="ECO:0000313" key="2">
    <source>
        <dbReference type="Proteomes" id="UP000235584"/>
    </source>
</evidence>
<dbReference type="EMBL" id="CP025704">
    <property type="protein sequence ID" value="AUN97188.1"/>
    <property type="molecule type" value="Genomic_DNA"/>
</dbReference>
<organism evidence="1 2">
    <name type="scientific">Bacteriovorax stolpii</name>
    <name type="common">Bdellovibrio stolpii</name>
    <dbReference type="NCBI Taxonomy" id="960"/>
    <lineage>
        <taxon>Bacteria</taxon>
        <taxon>Pseudomonadati</taxon>
        <taxon>Bdellovibrionota</taxon>
        <taxon>Bacteriovoracia</taxon>
        <taxon>Bacteriovoracales</taxon>
        <taxon>Bacteriovoracaceae</taxon>
        <taxon>Bacteriovorax</taxon>
    </lineage>
</organism>
<dbReference type="KEGG" id="bsto:C0V70_03500"/>
<sequence>MDQNDLSLDLLLQETLALSEYLRSNTPQKNANPVQTSFLPEEDDTDYLLDLADSMISDEVEVEASAPSSSEIPESITQVEIIAPAVSIYPETPGIVYKIDNGPSTFCVRGFSVANIKEAFQELANSESSKRPILKLSREDDFSQVMFFETRSFELAEAVREQIINRRFPHQEDAVCNISDPGFSWWMDVSDANENGHKQGRFEIFFRSHGINRAEKYIQLGPIGDGSVAALRMNQARTLLRSSFPISEFSCDDKSFTVASQKPDHLSFISFKNIFLEGINNTELENFPDNSMGRTLFYYFHELAIVRKFWIEVKTKLG</sequence>
<proteinExistence type="predicted"/>
<dbReference type="Proteomes" id="UP000235584">
    <property type="component" value="Chromosome"/>
</dbReference>
<evidence type="ECO:0000313" key="1">
    <source>
        <dbReference type="EMBL" id="AUN97188.1"/>
    </source>
</evidence>
<dbReference type="OrthoDB" id="5290348at2"/>
<keyword evidence="2" id="KW-1185">Reference proteome</keyword>
<name>A0A2K9NNX2_BACTC</name>
<reference evidence="1 2" key="1">
    <citation type="submission" date="2018-01" db="EMBL/GenBank/DDBJ databases">
        <title>Complete genome sequence of Bacteriovorax stolpii DSM12778.</title>
        <authorList>
            <person name="Tang B."/>
            <person name="Chang J."/>
        </authorList>
    </citation>
    <scope>NUCLEOTIDE SEQUENCE [LARGE SCALE GENOMIC DNA]</scope>
    <source>
        <strain evidence="1 2">DSM 12778</strain>
    </source>
</reference>
<dbReference type="RefSeq" id="WP_102242483.1">
    <property type="nucleotide sequence ID" value="NZ_CP025704.1"/>
</dbReference>
<dbReference type="AlphaFoldDB" id="A0A2K9NNX2"/>
<accession>A0A2K9NNX2</accession>
<protein>
    <submittedName>
        <fullName evidence="1">Uncharacterized protein</fullName>
    </submittedName>
</protein>